<dbReference type="InterPro" id="IPR050815">
    <property type="entry name" value="TF_fung"/>
</dbReference>
<protein>
    <recommendedName>
        <fullName evidence="7">Zn(2)-C6 fungal-type domain-containing protein</fullName>
    </recommendedName>
</protein>
<evidence type="ECO:0000256" key="4">
    <source>
        <dbReference type="ARBA" id="ARBA00023163"/>
    </source>
</evidence>
<dbReference type="PROSITE" id="PS50048">
    <property type="entry name" value="ZN2_CY6_FUNGAL_2"/>
    <property type="match status" value="1"/>
</dbReference>
<dbReference type="InterPro" id="IPR001138">
    <property type="entry name" value="Zn2Cys6_DnaBD"/>
</dbReference>
<keyword evidence="2" id="KW-0479">Metal-binding</keyword>
<evidence type="ECO:0000313" key="9">
    <source>
        <dbReference type="Proteomes" id="UP000250266"/>
    </source>
</evidence>
<evidence type="ECO:0000256" key="5">
    <source>
        <dbReference type="ARBA" id="ARBA00023242"/>
    </source>
</evidence>
<evidence type="ECO:0000256" key="2">
    <source>
        <dbReference type="ARBA" id="ARBA00022723"/>
    </source>
</evidence>
<dbReference type="SUPFAM" id="SSF57701">
    <property type="entry name" value="Zn2/Cys6 DNA-binding domain"/>
    <property type="match status" value="1"/>
</dbReference>
<dbReference type="GO" id="GO:0005634">
    <property type="term" value="C:nucleus"/>
    <property type="evidence" value="ECO:0007669"/>
    <property type="project" value="UniProtKB-SubCell"/>
</dbReference>
<gene>
    <name evidence="8" type="ORF">K432DRAFT_396987</name>
</gene>
<accession>A0A8E2E1R3</accession>
<proteinExistence type="predicted"/>
<feature type="coiled-coil region" evidence="6">
    <location>
        <begin position="47"/>
        <end position="74"/>
    </location>
</feature>
<keyword evidence="6" id="KW-0175">Coiled coil</keyword>
<keyword evidence="9" id="KW-1185">Reference proteome</keyword>
<dbReference type="InterPro" id="IPR036864">
    <property type="entry name" value="Zn2-C6_fun-type_DNA-bd_sf"/>
</dbReference>
<keyword evidence="4" id="KW-0804">Transcription</keyword>
<dbReference type="PANTHER" id="PTHR47338:SF29">
    <property type="entry name" value="ZN(2)-C6 FUNGAL-TYPE DOMAIN-CONTAINING PROTEIN"/>
    <property type="match status" value="1"/>
</dbReference>
<dbReference type="GO" id="GO:0000981">
    <property type="term" value="F:DNA-binding transcription factor activity, RNA polymerase II-specific"/>
    <property type="evidence" value="ECO:0007669"/>
    <property type="project" value="InterPro"/>
</dbReference>
<dbReference type="OrthoDB" id="5069333at2759"/>
<dbReference type="Gene3D" id="4.10.240.10">
    <property type="entry name" value="Zn(2)-C6 fungal-type DNA-binding domain"/>
    <property type="match status" value="1"/>
</dbReference>
<sequence length="420" mass="46532">MSGSSRHMACKTCRDRKVRFDGGQPSCEKCKKSHETCVYVPASKQTRADLTETIEGLQERLAKAEAQLGAQQMTPRSSFSGPVFDRMAISTTQSPFATPMLDDVRSFCMQSPTTATQTAPWNEAIPMAGLPFDRNEGVPAYLGVLPDSNASTDFPCPLPFSQALSLEKQPDLSQDPSPTSPQLPSLRDIRAWNGQQQQLQMSTAPEADPDAATVFREFAVFVSAVFSIQADIVGVTSAVSEYLAWARKNSVTNYPVMLETLEVRVREIADATSSKHWVAFKQAKQSLGKSENFRRQLKALEGDLARQMRKQRSFFVRLMIFILHCPHSGVEDYDGGSECVIEDLCSSRASYIESRLSGIWMTISNIGIMVSLKSYWISTRKNGPFKTVTEWYLILGIGISLPFGRSQVAGIRSAFTLTNF</sequence>
<dbReference type="Proteomes" id="UP000250266">
    <property type="component" value="Unassembled WGS sequence"/>
</dbReference>
<evidence type="ECO:0000313" key="8">
    <source>
        <dbReference type="EMBL" id="OCK75781.1"/>
    </source>
</evidence>
<evidence type="ECO:0000256" key="3">
    <source>
        <dbReference type="ARBA" id="ARBA00023015"/>
    </source>
</evidence>
<evidence type="ECO:0000256" key="6">
    <source>
        <dbReference type="SAM" id="Coils"/>
    </source>
</evidence>
<dbReference type="GO" id="GO:0008270">
    <property type="term" value="F:zinc ion binding"/>
    <property type="evidence" value="ECO:0007669"/>
    <property type="project" value="InterPro"/>
</dbReference>
<name>A0A8E2E1R3_9PEZI</name>
<dbReference type="EMBL" id="KV745275">
    <property type="protein sequence ID" value="OCK75781.1"/>
    <property type="molecule type" value="Genomic_DNA"/>
</dbReference>
<reference evidence="8 9" key="1">
    <citation type="journal article" date="2016" name="Nat. Commun.">
        <title>Ectomycorrhizal ecology is imprinted in the genome of the dominant symbiotic fungus Cenococcum geophilum.</title>
        <authorList>
            <consortium name="DOE Joint Genome Institute"/>
            <person name="Peter M."/>
            <person name="Kohler A."/>
            <person name="Ohm R.A."/>
            <person name="Kuo A."/>
            <person name="Krutzmann J."/>
            <person name="Morin E."/>
            <person name="Arend M."/>
            <person name="Barry K.W."/>
            <person name="Binder M."/>
            <person name="Choi C."/>
            <person name="Clum A."/>
            <person name="Copeland A."/>
            <person name="Grisel N."/>
            <person name="Haridas S."/>
            <person name="Kipfer T."/>
            <person name="LaButti K."/>
            <person name="Lindquist E."/>
            <person name="Lipzen A."/>
            <person name="Maire R."/>
            <person name="Meier B."/>
            <person name="Mihaltcheva S."/>
            <person name="Molinier V."/>
            <person name="Murat C."/>
            <person name="Poggeler S."/>
            <person name="Quandt C.A."/>
            <person name="Sperisen C."/>
            <person name="Tritt A."/>
            <person name="Tisserant E."/>
            <person name="Crous P.W."/>
            <person name="Henrissat B."/>
            <person name="Nehls U."/>
            <person name="Egli S."/>
            <person name="Spatafora J.W."/>
            <person name="Grigoriev I.V."/>
            <person name="Martin F.M."/>
        </authorList>
    </citation>
    <scope>NUCLEOTIDE SEQUENCE [LARGE SCALE GENOMIC DNA]</scope>
    <source>
        <strain evidence="8 9">CBS 459.81</strain>
    </source>
</reference>
<organism evidence="8 9">
    <name type="scientific">Lepidopterella palustris CBS 459.81</name>
    <dbReference type="NCBI Taxonomy" id="1314670"/>
    <lineage>
        <taxon>Eukaryota</taxon>
        <taxon>Fungi</taxon>
        <taxon>Dikarya</taxon>
        <taxon>Ascomycota</taxon>
        <taxon>Pezizomycotina</taxon>
        <taxon>Dothideomycetes</taxon>
        <taxon>Pleosporomycetidae</taxon>
        <taxon>Mytilinidiales</taxon>
        <taxon>Argynnaceae</taxon>
        <taxon>Lepidopterella</taxon>
    </lineage>
</organism>
<comment type="subcellular location">
    <subcellularLocation>
        <location evidence="1">Nucleus</location>
    </subcellularLocation>
</comment>
<keyword evidence="3" id="KW-0805">Transcription regulation</keyword>
<evidence type="ECO:0000259" key="7">
    <source>
        <dbReference type="PROSITE" id="PS50048"/>
    </source>
</evidence>
<keyword evidence="5" id="KW-0539">Nucleus</keyword>
<dbReference type="Pfam" id="PF00172">
    <property type="entry name" value="Zn_clus"/>
    <property type="match status" value="1"/>
</dbReference>
<dbReference type="AlphaFoldDB" id="A0A8E2E1R3"/>
<feature type="domain" description="Zn(2)-C6 fungal-type" evidence="7">
    <location>
        <begin position="9"/>
        <end position="39"/>
    </location>
</feature>
<dbReference type="CDD" id="cd00067">
    <property type="entry name" value="GAL4"/>
    <property type="match status" value="1"/>
</dbReference>
<evidence type="ECO:0000256" key="1">
    <source>
        <dbReference type="ARBA" id="ARBA00004123"/>
    </source>
</evidence>
<dbReference type="SMART" id="SM00066">
    <property type="entry name" value="GAL4"/>
    <property type="match status" value="1"/>
</dbReference>
<dbReference type="PANTHER" id="PTHR47338">
    <property type="entry name" value="ZN(II)2CYS6 TRANSCRIPTION FACTOR (EUROFUNG)-RELATED"/>
    <property type="match status" value="1"/>
</dbReference>